<dbReference type="EMBL" id="BART01026504">
    <property type="protein sequence ID" value="GAG97713.1"/>
    <property type="molecule type" value="Genomic_DNA"/>
</dbReference>
<evidence type="ECO:0000313" key="2">
    <source>
        <dbReference type="EMBL" id="GAG97713.1"/>
    </source>
</evidence>
<proteinExistence type="predicted"/>
<sequence>MIKKIGILILIGIISMCTVIPIALADNNDDQDVDDVITVKDEGGNIFKMIWYKITSALSFSENGEETTIDVEEEHPGGKVNHGAIVSIIARIINKVESVVGKTHGMIMRAVAKTNWGKQIKEKDTLNNDVDIEEKGEKEKPEKGKKPNRGKKPDVIPPKKGF</sequence>
<organism evidence="2">
    <name type="scientific">marine sediment metagenome</name>
    <dbReference type="NCBI Taxonomy" id="412755"/>
    <lineage>
        <taxon>unclassified sequences</taxon>
        <taxon>metagenomes</taxon>
        <taxon>ecological metagenomes</taxon>
    </lineage>
</organism>
<accession>X1CNI3</accession>
<protein>
    <submittedName>
        <fullName evidence="2">Uncharacterized protein</fullName>
    </submittedName>
</protein>
<feature type="compositionally biased region" description="Basic and acidic residues" evidence="1">
    <location>
        <begin position="133"/>
        <end position="145"/>
    </location>
</feature>
<comment type="caution">
    <text evidence="2">The sequence shown here is derived from an EMBL/GenBank/DDBJ whole genome shotgun (WGS) entry which is preliminary data.</text>
</comment>
<dbReference type="AlphaFoldDB" id="X1CNI3"/>
<gene>
    <name evidence="2" type="ORF">S01H4_47259</name>
</gene>
<evidence type="ECO:0000256" key="1">
    <source>
        <dbReference type="SAM" id="MobiDB-lite"/>
    </source>
</evidence>
<feature type="region of interest" description="Disordered" evidence="1">
    <location>
        <begin position="125"/>
        <end position="162"/>
    </location>
</feature>
<name>X1CNI3_9ZZZZ</name>
<reference evidence="2" key="1">
    <citation type="journal article" date="2014" name="Front. Microbiol.">
        <title>High frequency of phylogenetically diverse reductive dehalogenase-homologous genes in deep subseafloor sedimentary metagenomes.</title>
        <authorList>
            <person name="Kawai M."/>
            <person name="Futagami T."/>
            <person name="Toyoda A."/>
            <person name="Takaki Y."/>
            <person name="Nishi S."/>
            <person name="Hori S."/>
            <person name="Arai W."/>
            <person name="Tsubouchi T."/>
            <person name="Morono Y."/>
            <person name="Uchiyama I."/>
            <person name="Ito T."/>
            <person name="Fujiyama A."/>
            <person name="Inagaki F."/>
            <person name="Takami H."/>
        </authorList>
    </citation>
    <scope>NUCLEOTIDE SEQUENCE</scope>
    <source>
        <strain evidence="2">Expedition CK06-06</strain>
    </source>
</reference>